<feature type="domain" description="Peptidase S33 tripeptidyl aminopeptidase-like C-terminal" evidence="3">
    <location>
        <begin position="548"/>
        <end position="637"/>
    </location>
</feature>
<dbReference type="eggNOG" id="COG0596">
    <property type="taxonomic scope" value="Bacteria"/>
</dbReference>
<dbReference type="GO" id="GO:0006508">
    <property type="term" value="P:proteolysis"/>
    <property type="evidence" value="ECO:0007669"/>
    <property type="project" value="InterPro"/>
</dbReference>
<dbReference type="RefSeq" id="WP_043747701.1">
    <property type="nucleotide sequence ID" value="NZ_AQQX01000003.1"/>
</dbReference>
<dbReference type="PANTHER" id="PTHR43722:SF1">
    <property type="entry name" value="PROLINE IMINOPEPTIDASE"/>
    <property type="match status" value="1"/>
</dbReference>
<dbReference type="InterPro" id="IPR005944">
    <property type="entry name" value="Pro_iminopeptidase"/>
</dbReference>
<dbReference type="InterPro" id="IPR013595">
    <property type="entry name" value="Pept_S33_TAP-like_C"/>
</dbReference>
<organism evidence="4 5">
    <name type="scientific">Pseudooceanicola atlanticus</name>
    <dbReference type="NCBI Taxonomy" id="1461694"/>
    <lineage>
        <taxon>Bacteria</taxon>
        <taxon>Pseudomonadati</taxon>
        <taxon>Pseudomonadota</taxon>
        <taxon>Alphaproteobacteria</taxon>
        <taxon>Rhodobacterales</taxon>
        <taxon>Paracoccaceae</taxon>
        <taxon>Pseudooceanicola</taxon>
    </lineage>
</organism>
<dbReference type="OrthoDB" id="613638at2"/>
<protein>
    <recommendedName>
        <fullName evidence="1">Proline iminopeptidase</fullName>
    </recommendedName>
</protein>
<dbReference type="Proteomes" id="UP000030004">
    <property type="component" value="Unassembled WGS sequence"/>
</dbReference>
<dbReference type="SUPFAM" id="SSF53474">
    <property type="entry name" value="alpha/beta-Hydrolases"/>
    <property type="match status" value="1"/>
</dbReference>
<dbReference type="Pfam" id="PF08386">
    <property type="entry name" value="Abhydrolase_4"/>
    <property type="match status" value="1"/>
</dbReference>
<gene>
    <name evidence="4" type="ORF">ATO9_09380</name>
</gene>
<dbReference type="InterPro" id="IPR000073">
    <property type="entry name" value="AB_hydrolase_1"/>
</dbReference>
<dbReference type="AlphaFoldDB" id="A0A0A0EID0"/>
<dbReference type="GO" id="GO:0005737">
    <property type="term" value="C:cytoplasm"/>
    <property type="evidence" value="ECO:0007669"/>
    <property type="project" value="InterPro"/>
</dbReference>
<evidence type="ECO:0000313" key="4">
    <source>
        <dbReference type="EMBL" id="KGM48907.1"/>
    </source>
</evidence>
<dbReference type="EMBL" id="AQQX01000003">
    <property type="protein sequence ID" value="KGM48907.1"/>
    <property type="molecule type" value="Genomic_DNA"/>
</dbReference>
<sequence>MTTAELIATLSALIAHEPDTSAFSSLIAGGHDPVAKVEIQTCPRPLDPGEIEGETLICGVVTVPEDHDTPDGPNTVDLEFVLLKSESLFPNPDPVLYLHGGPGSGNLPGGAHWLSSNFGPFRDTRDVIAFDQRASGISSGSVECAGVLTQGLDKVLKDGIDWTEDDGEGGLTASKFLKDCIAEVEASGRDLSKYNTRQNALDAQMVMRALGYQEWNIFGASYGTKLTLEIMRTAPEGLRSAVLDGVAPPVVRLYDTLAQPRSESLERLVAYCEAEEACNAAYPDLGTVIRDVYDRAGKGEILWKGEPLPQAEVATLIDYLSDFHAASPTPYLPAMFYELHRGEETPTFDLVYGEWGMYPPATAEQDMMAAAEASLDEAGMALVKEAMTSARIAGDADNLLHDAVTQLRAHIRRDRDLGPLAALLDAEMTDALPDLAEAGADLRAFLRDYAALRQGTANAERLSTFITDHFDGPVQARLLALVGAMSETEIAAFYEDVTLSVEPAAYESFQKRIDNLVFYCQEDLPYNSPEQYAETSAALPFPFHHDYDALAANMFARCDAFDQHPREGFHEVVVSDIPTLLIGSAWDQNTAGSWAELATEGLTNAQAVMIQEAGHIAMRFQPCVADMAHAFFDNPGRKLGDACEREAAVPPFHIADWARP</sequence>
<accession>A0A0A0EID0</accession>
<name>A0A0A0EID0_9RHOB</name>
<feature type="domain" description="AB hydrolase-1" evidence="2">
    <location>
        <begin position="94"/>
        <end position="250"/>
    </location>
</feature>
<dbReference type="PANTHER" id="PTHR43722">
    <property type="entry name" value="PROLINE IMINOPEPTIDASE"/>
    <property type="match status" value="1"/>
</dbReference>
<dbReference type="Gene3D" id="3.40.50.1820">
    <property type="entry name" value="alpha/beta hydrolase"/>
    <property type="match status" value="2"/>
</dbReference>
<reference evidence="4 5" key="1">
    <citation type="journal article" date="2015" name="Antonie Van Leeuwenhoek">
        <title>Pseudooceanicola atlanticus gen. nov. sp. nov., isolated from surface seawater of the Atlantic Ocean and reclassification of Oceanicola batsensis, Oceanicola marinus, Oceanicola nitratireducens, Oceanicola nanhaiensis, Oceanicola antarcticus and Oceanicola flagellatus, as Pseudooceanicola batsensis comb. nov., Pseudooceanicola marinus comb. nov., Pseudooceanicola nitratireducens comb. nov., Pseudooceanicola nanhaiensis comb. nov., Pseudooceanicola antarcticus comb. nov., and Pseudooceanicola flagellatus comb. nov.</title>
        <authorList>
            <person name="Lai Q."/>
            <person name="Li G."/>
            <person name="Liu X."/>
            <person name="Du Y."/>
            <person name="Sun F."/>
            <person name="Shao Z."/>
        </authorList>
    </citation>
    <scope>NUCLEOTIDE SEQUENCE [LARGE SCALE GENOMIC DNA]</scope>
    <source>
        <strain evidence="4 5">22II-s11g</strain>
    </source>
</reference>
<dbReference type="STRING" id="1461694.ATO9_09380"/>
<evidence type="ECO:0000256" key="1">
    <source>
        <dbReference type="ARBA" id="ARBA00021843"/>
    </source>
</evidence>
<evidence type="ECO:0000259" key="2">
    <source>
        <dbReference type="Pfam" id="PF00561"/>
    </source>
</evidence>
<evidence type="ECO:0000259" key="3">
    <source>
        <dbReference type="Pfam" id="PF08386"/>
    </source>
</evidence>
<comment type="caution">
    <text evidence="4">The sequence shown here is derived from an EMBL/GenBank/DDBJ whole genome shotgun (WGS) entry which is preliminary data.</text>
</comment>
<dbReference type="InterPro" id="IPR029058">
    <property type="entry name" value="AB_hydrolase_fold"/>
</dbReference>
<dbReference type="Pfam" id="PF00561">
    <property type="entry name" value="Abhydrolase_1"/>
    <property type="match status" value="1"/>
</dbReference>
<evidence type="ECO:0000313" key="5">
    <source>
        <dbReference type="Proteomes" id="UP000030004"/>
    </source>
</evidence>
<proteinExistence type="predicted"/>
<keyword evidence="5" id="KW-1185">Reference proteome</keyword>
<dbReference type="GO" id="GO:0004177">
    <property type="term" value="F:aminopeptidase activity"/>
    <property type="evidence" value="ECO:0007669"/>
    <property type="project" value="UniProtKB-EC"/>
</dbReference>